<evidence type="ECO:0000256" key="1">
    <source>
        <dbReference type="SAM" id="MobiDB-lite"/>
    </source>
</evidence>
<dbReference type="VEuPathDB" id="FungiDB:ASPZODRAFT_28178"/>
<dbReference type="InterPro" id="IPR046538">
    <property type="entry name" value="DUF6603"/>
</dbReference>
<dbReference type="GeneID" id="34614580"/>
<accession>A0A1L9S8L5</accession>
<proteinExistence type="predicted"/>
<dbReference type="OrthoDB" id="5352492at2759"/>
<dbReference type="EMBL" id="KV878351">
    <property type="protein sequence ID" value="OJJ43500.1"/>
    <property type="molecule type" value="Genomic_DNA"/>
</dbReference>
<sequence>MLLPADGSDHALIKFMSTISIPSISISYGYQGKKPSHLEMKGTICLGPLELSLDYSHNGQGWNLSGQLHAGAALAAKQVKLGDLLKDLVGEHLDSFPEFLLNATLSPADIQVSWKAVRKTMKSSAVREPAEDYMVFCLVVTVKAFSFCFLQLQDEKGVYPTPTTGGTKPRTQTPVRRLFRFSWNELPEMPQGSIPIVKELPRPFDKLSFLWVSADLTCAQVQFLNSVAFTESPGDTSPLVWKASKKKSQTPVEQEKEIALVAGCHFQAILAEQGRPNCLLDYVFYGGKKTAESTANTAGDDQEQPGQDQPGATASAPLARASRGLTLRNIGLRMEHGKVLTISLDATASLGPVACDLVGFAVKLDFSQFSFDKAGTGGGLGVDFALNGLSLAGMVVRETLKGQAGGRYLGGLALGAGAWTFLAAGMLEQGPEYNSVFAFARLQGPLITFSFIEVNGLVGGFGYNSRLRLPQPEQVAQFPFVSINTGGGSAEGIVNQFHQLVGGPDANDGAWIKSQRDSLWLAAGLGVKAFQALNVQAVLAVDLPEHPRFGVFAQAVAALPKGSFEEKSFLFFDFVLGGTLDPEQGLLAVTGFLTPRSFLLDRSCRVTGGFALAVFTAPSPHAGDWVFSVGGFHPRFQRPGHYPPPPPRVGISWAYDSHLRISGEAYFAITPRACMAGARLDAVFETDVPFHFEAEVGISISFAARLDCFFFTINVSGSVSAVVELYGPPVAGVAHVHLLVLDISVRFGQRQYSRPPLAWAEFAALVKQAPSPAEARHIPDHLLVVTRGLLADSEDKSTANPDLWRVRGPQFEFQVQSRFPLREVVCNGTSSPSVNQQGRQFFAAPMQLQSHEPFEVSRLEVTITTHSSNLGSDAGLSFLMTPIVNAVPKALWGEYNPNSEQDPYAVLNDQATTNHPMGVSLCPGKPADSEENLPPIFMNKFRTINVSGSHSSTVKTGEFSVPLRSLAATESHSAFSSTATSPGKDETQAAIFRTWEIFMKTHTGGGVGF</sequence>
<evidence type="ECO:0000259" key="2">
    <source>
        <dbReference type="Pfam" id="PF20248"/>
    </source>
</evidence>
<dbReference type="Proteomes" id="UP000184188">
    <property type="component" value="Unassembled WGS sequence"/>
</dbReference>
<dbReference type="RefSeq" id="XP_022578010.1">
    <property type="nucleotide sequence ID" value="XM_022728116.1"/>
</dbReference>
<gene>
    <name evidence="3" type="ORF">ASPZODRAFT_28178</name>
</gene>
<evidence type="ECO:0000313" key="3">
    <source>
        <dbReference type="EMBL" id="OJJ43500.1"/>
    </source>
</evidence>
<keyword evidence="4" id="KW-1185">Reference proteome</keyword>
<reference evidence="4" key="1">
    <citation type="journal article" date="2017" name="Genome Biol.">
        <title>Comparative genomics reveals high biological diversity and specific adaptations in the industrially and medically important fungal genus Aspergillus.</title>
        <authorList>
            <person name="de Vries R.P."/>
            <person name="Riley R."/>
            <person name="Wiebenga A."/>
            <person name="Aguilar-Osorio G."/>
            <person name="Amillis S."/>
            <person name="Uchima C.A."/>
            <person name="Anderluh G."/>
            <person name="Asadollahi M."/>
            <person name="Askin M."/>
            <person name="Barry K."/>
            <person name="Battaglia E."/>
            <person name="Bayram O."/>
            <person name="Benocci T."/>
            <person name="Braus-Stromeyer S.A."/>
            <person name="Caldana C."/>
            <person name="Canovas D."/>
            <person name="Cerqueira G.C."/>
            <person name="Chen F."/>
            <person name="Chen W."/>
            <person name="Choi C."/>
            <person name="Clum A."/>
            <person name="Dos Santos R.A."/>
            <person name="Damasio A.R."/>
            <person name="Diallinas G."/>
            <person name="Emri T."/>
            <person name="Fekete E."/>
            <person name="Flipphi M."/>
            <person name="Freyberg S."/>
            <person name="Gallo A."/>
            <person name="Gournas C."/>
            <person name="Habgood R."/>
            <person name="Hainaut M."/>
            <person name="Harispe M.L."/>
            <person name="Henrissat B."/>
            <person name="Hilden K.S."/>
            <person name="Hope R."/>
            <person name="Hossain A."/>
            <person name="Karabika E."/>
            <person name="Karaffa L."/>
            <person name="Karanyi Z."/>
            <person name="Krasevec N."/>
            <person name="Kuo A."/>
            <person name="Kusch H."/>
            <person name="LaButti K."/>
            <person name="Lagendijk E.L."/>
            <person name="Lapidus A."/>
            <person name="Levasseur A."/>
            <person name="Lindquist E."/>
            <person name="Lipzen A."/>
            <person name="Logrieco A.F."/>
            <person name="MacCabe A."/>
            <person name="Maekelae M.R."/>
            <person name="Malavazi I."/>
            <person name="Melin P."/>
            <person name="Meyer V."/>
            <person name="Mielnichuk N."/>
            <person name="Miskei M."/>
            <person name="Molnar A.P."/>
            <person name="Mule G."/>
            <person name="Ngan C.Y."/>
            <person name="Orejas M."/>
            <person name="Orosz E."/>
            <person name="Ouedraogo J.P."/>
            <person name="Overkamp K.M."/>
            <person name="Park H.-S."/>
            <person name="Perrone G."/>
            <person name="Piumi F."/>
            <person name="Punt P.J."/>
            <person name="Ram A.F."/>
            <person name="Ramon A."/>
            <person name="Rauscher S."/>
            <person name="Record E."/>
            <person name="Riano-Pachon D.M."/>
            <person name="Robert V."/>
            <person name="Roehrig J."/>
            <person name="Ruller R."/>
            <person name="Salamov A."/>
            <person name="Salih N.S."/>
            <person name="Samson R.A."/>
            <person name="Sandor E."/>
            <person name="Sanguinetti M."/>
            <person name="Schuetze T."/>
            <person name="Sepcic K."/>
            <person name="Shelest E."/>
            <person name="Sherlock G."/>
            <person name="Sophianopoulou V."/>
            <person name="Squina F.M."/>
            <person name="Sun H."/>
            <person name="Susca A."/>
            <person name="Todd R.B."/>
            <person name="Tsang A."/>
            <person name="Unkles S.E."/>
            <person name="van de Wiele N."/>
            <person name="van Rossen-Uffink D."/>
            <person name="Oliveira J.V."/>
            <person name="Vesth T.C."/>
            <person name="Visser J."/>
            <person name="Yu J.-H."/>
            <person name="Zhou M."/>
            <person name="Andersen M.R."/>
            <person name="Archer D.B."/>
            <person name="Baker S.E."/>
            <person name="Benoit I."/>
            <person name="Brakhage A.A."/>
            <person name="Braus G.H."/>
            <person name="Fischer R."/>
            <person name="Frisvad J.C."/>
            <person name="Goldman G.H."/>
            <person name="Houbraken J."/>
            <person name="Oakley B."/>
            <person name="Pocsi I."/>
            <person name="Scazzocchio C."/>
            <person name="Seiboth B."/>
            <person name="vanKuyk P.A."/>
            <person name="Wortman J."/>
            <person name="Dyer P.S."/>
            <person name="Grigoriev I.V."/>
        </authorList>
    </citation>
    <scope>NUCLEOTIDE SEQUENCE [LARGE SCALE GENOMIC DNA]</scope>
    <source>
        <strain evidence="4">CBS 506.65</strain>
    </source>
</reference>
<dbReference type="AlphaFoldDB" id="A0A1L9S8L5"/>
<evidence type="ECO:0000313" key="4">
    <source>
        <dbReference type="Proteomes" id="UP000184188"/>
    </source>
</evidence>
<name>A0A1L9S8L5_9EURO</name>
<feature type="region of interest" description="Disordered" evidence="1">
    <location>
        <begin position="293"/>
        <end position="318"/>
    </location>
</feature>
<protein>
    <recommendedName>
        <fullName evidence="2">DUF6603 domain-containing protein</fullName>
    </recommendedName>
</protein>
<dbReference type="STRING" id="1073090.A0A1L9S8L5"/>
<feature type="domain" description="DUF6603" evidence="2">
    <location>
        <begin position="320"/>
        <end position="816"/>
    </location>
</feature>
<organism evidence="3 4">
    <name type="scientific">Penicilliopsis zonata CBS 506.65</name>
    <dbReference type="NCBI Taxonomy" id="1073090"/>
    <lineage>
        <taxon>Eukaryota</taxon>
        <taxon>Fungi</taxon>
        <taxon>Dikarya</taxon>
        <taxon>Ascomycota</taxon>
        <taxon>Pezizomycotina</taxon>
        <taxon>Eurotiomycetes</taxon>
        <taxon>Eurotiomycetidae</taxon>
        <taxon>Eurotiales</taxon>
        <taxon>Aspergillaceae</taxon>
        <taxon>Penicilliopsis</taxon>
    </lineage>
</organism>
<dbReference type="Pfam" id="PF20248">
    <property type="entry name" value="DUF6603"/>
    <property type="match status" value="1"/>
</dbReference>